<gene>
    <name evidence="1" type="ORF">IAD19_02780</name>
</gene>
<evidence type="ECO:0000313" key="2">
    <source>
        <dbReference type="Proteomes" id="UP000824082"/>
    </source>
</evidence>
<comment type="caution">
    <text evidence="1">The sequence shown here is derived from an EMBL/GenBank/DDBJ whole genome shotgun (WGS) entry which is preliminary data.</text>
</comment>
<reference evidence="1" key="2">
    <citation type="journal article" date="2021" name="PeerJ">
        <title>Extensive microbial diversity within the chicken gut microbiome revealed by metagenomics and culture.</title>
        <authorList>
            <person name="Gilroy R."/>
            <person name="Ravi A."/>
            <person name="Getino M."/>
            <person name="Pursley I."/>
            <person name="Horton D.L."/>
            <person name="Alikhan N.F."/>
            <person name="Baker D."/>
            <person name="Gharbi K."/>
            <person name="Hall N."/>
            <person name="Watson M."/>
            <person name="Adriaenssens E.M."/>
            <person name="Foster-Nyarko E."/>
            <person name="Jarju S."/>
            <person name="Secka A."/>
            <person name="Antonio M."/>
            <person name="Oren A."/>
            <person name="Chaudhuri R.R."/>
            <person name="La Ragione R."/>
            <person name="Hildebrand F."/>
            <person name="Pallen M.J."/>
        </authorList>
    </citation>
    <scope>NUCLEOTIDE SEQUENCE</scope>
    <source>
        <strain evidence="1">4509</strain>
    </source>
</reference>
<reference evidence="1" key="1">
    <citation type="submission" date="2020-10" db="EMBL/GenBank/DDBJ databases">
        <authorList>
            <person name="Gilroy R."/>
        </authorList>
    </citation>
    <scope>NUCLEOTIDE SEQUENCE</scope>
    <source>
        <strain evidence="1">4509</strain>
    </source>
</reference>
<sequence>MRMEANTNDLLCKPISLSAPIDFTVLKEIIGFFGHENRMELWAEPESIRFRKWTFFSFFRPALLVFPDWRIHQGEGIALLQKERKGSPQLWMYRCRDPLLSRPSPYFTLLAARSPQEEEAETRQMEDIIRCSVREYFEPEY</sequence>
<accession>A0A9D1LJ28</accession>
<organism evidence="1 2">
    <name type="scientific">Candidatus Egerieicola faecale</name>
    <dbReference type="NCBI Taxonomy" id="2840774"/>
    <lineage>
        <taxon>Bacteria</taxon>
        <taxon>Bacillati</taxon>
        <taxon>Bacillota</taxon>
        <taxon>Clostridia</taxon>
        <taxon>Eubacteriales</taxon>
        <taxon>Oscillospiraceae</taxon>
        <taxon>Oscillospiraceae incertae sedis</taxon>
        <taxon>Candidatus Egerieicola</taxon>
    </lineage>
</organism>
<protein>
    <submittedName>
        <fullName evidence="1">Uncharacterized protein</fullName>
    </submittedName>
</protein>
<proteinExistence type="predicted"/>
<dbReference type="Proteomes" id="UP000824082">
    <property type="component" value="Unassembled WGS sequence"/>
</dbReference>
<name>A0A9D1LJ28_9FIRM</name>
<dbReference type="AlphaFoldDB" id="A0A9D1LJ28"/>
<evidence type="ECO:0000313" key="1">
    <source>
        <dbReference type="EMBL" id="HIU41455.1"/>
    </source>
</evidence>
<dbReference type="EMBL" id="DVMX01000052">
    <property type="protein sequence ID" value="HIU41455.1"/>
    <property type="molecule type" value="Genomic_DNA"/>
</dbReference>